<sequence>MTEDRLGVWSELLGKMSITFSEGMVETDLNGEKLITPYSVLACDRTSVVLRDDSEEGAWAAEVLGLSTFSKIHFDGDDSYWVFSEPGAIKEYFRRVTDTD</sequence>
<dbReference type="Proteomes" id="UP000325286">
    <property type="component" value="Chromosome"/>
</dbReference>
<accession>A0A5B9QYF6</accession>
<dbReference type="AlphaFoldDB" id="A0A5B9QYF6"/>
<evidence type="ECO:0000313" key="1">
    <source>
        <dbReference type="EMBL" id="QEG38963.1"/>
    </source>
</evidence>
<dbReference type="KEGG" id="rul:UC8_09240"/>
<protein>
    <submittedName>
        <fullName evidence="1">Uncharacterized protein</fullName>
    </submittedName>
</protein>
<reference evidence="1 2" key="1">
    <citation type="submission" date="2019-08" db="EMBL/GenBank/DDBJ databases">
        <title>Deep-cultivation of Planctomycetes and their phenomic and genomic characterization uncovers novel biology.</title>
        <authorList>
            <person name="Wiegand S."/>
            <person name="Jogler M."/>
            <person name="Boedeker C."/>
            <person name="Pinto D."/>
            <person name="Vollmers J."/>
            <person name="Rivas-Marin E."/>
            <person name="Kohn T."/>
            <person name="Peeters S.H."/>
            <person name="Heuer A."/>
            <person name="Rast P."/>
            <person name="Oberbeckmann S."/>
            <person name="Bunk B."/>
            <person name="Jeske O."/>
            <person name="Meyerdierks A."/>
            <person name="Storesund J.E."/>
            <person name="Kallscheuer N."/>
            <person name="Luecker S."/>
            <person name="Lage O.M."/>
            <person name="Pohl T."/>
            <person name="Merkel B.J."/>
            <person name="Hornburger P."/>
            <person name="Mueller R.-W."/>
            <person name="Bruemmer F."/>
            <person name="Labrenz M."/>
            <person name="Spormann A.M."/>
            <person name="Op den Camp H."/>
            <person name="Overmann J."/>
            <person name="Amann R."/>
            <person name="Jetten M.S.M."/>
            <person name="Mascher T."/>
            <person name="Medema M.H."/>
            <person name="Devos D.P."/>
            <person name="Kaster A.-K."/>
            <person name="Ovreas L."/>
            <person name="Rohde M."/>
            <person name="Galperin M.Y."/>
            <person name="Jogler C."/>
        </authorList>
    </citation>
    <scope>NUCLEOTIDE SEQUENCE [LARGE SCALE GENOMIC DNA]</scope>
    <source>
        <strain evidence="1 2">UC8</strain>
    </source>
</reference>
<organism evidence="1 2">
    <name type="scientific">Roseimaritima ulvae</name>
    <dbReference type="NCBI Taxonomy" id="980254"/>
    <lineage>
        <taxon>Bacteria</taxon>
        <taxon>Pseudomonadati</taxon>
        <taxon>Planctomycetota</taxon>
        <taxon>Planctomycetia</taxon>
        <taxon>Pirellulales</taxon>
        <taxon>Pirellulaceae</taxon>
        <taxon>Roseimaritima</taxon>
    </lineage>
</organism>
<dbReference type="EMBL" id="CP042914">
    <property type="protein sequence ID" value="QEG38963.1"/>
    <property type="molecule type" value="Genomic_DNA"/>
</dbReference>
<gene>
    <name evidence="1" type="ORF">UC8_09240</name>
</gene>
<proteinExistence type="predicted"/>
<name>A0A5B9QYF6_9BACT</name>
<keyword evidence="2" id="KW-1185">Reference proteome</keyword>
<evidence type="ECO:0000313" key="2">
    <source>
        <dbReference type="Proteomes" id="UP000325286"/>
    </source>
</evidence>